<evidence type="ECO:0000256" key="3">
    <source>
        <dbReference type="ARBA" id="ARBA00023163"/>
    </source>
</evidence>
<dbReference type="InterPro" id="IPR036390">
    <property type="entry name" value="WH_DNA-bd_sf"/>
</dbReference>
<dbReference type="SUPFAM" id="SSF46785">
    <property type="entry name" value="Winged helix' DNA-binding domain"/>
    <property type="match status" value="1"/>
</dbReference>
<feature type="domain" description="HTH gntR-type" evidence="4">
    <location>
        <begin position="23"/>
        <end position="90"/>
    </location>
</feature>
<reference evidence="5 6" key="1">
    <citation type="submission" date="2006-06" db="EMBL/GenBank/DDBJ databases">
        <title>Complete sequence of Rubrobacter xylanophilus DSM 9941.</title>
        <authorList>
            <consortium name="US DOE Joint Genome Institute"/>
            <person name="Copeland A."/>
            <person name="Lucas S."/>
            <person name="Lapidus A."/>
            <person name="Barry K."/>
            <person name="Detter J.C."/>
            <person name="Glavina del Rio T."/>
            <person name="Hammon N."/>
            <person name="Israni S."/>
            <person name="Dalin E."/>
            <person name="Tice H."/>
            <person name="Pitluck S."/>
            <person name="Munk A.C."/>
            <person name="Brettin T."/>
            <person name="Bruce D."/>
            <person name="Han C."/>
            <person name="Tapia R."/>
            <person name="Gilna P."/>
            <person name="Schmutz J."/>
            <person name="Larimer F."/>
            <person name="Land M."/>
            <person name="Hauser L."/>
            <person name="Kyrpides N."/>
            <person name="Lykidis A."/>
            <person name="da Costa M.S."/>
            <person name="Rainey F.A."/>
            <person name="Empadinhas N."/>
            <person name="Jolivet E."/>
            <person name="Battista J.R."/>
            <person name="Richardson P."/>
        </authorList>
    </citation>
    <scope>NUCLEOTIDE SEQUENCE [LARGE SCALE GENOMIC DNA]</scope>
    <source>
        <strain evidence="6">DSM 9941 / NBRC 16129 / PRD-1</strain>
    </source>
</reference>
<dbReference type="Proteomes" id="UP000006637">
    <property type="component" value="Chromosome"/>
</dbReference>
<name>Q1ARD9_RUBXD</name>
<dbReference type="InterPro" id="IPR036388">
    <property type="entry name" value="WH-like_DNA-bd_sf"/>
</dbReference>
<dbReference type="SUPFAM" id="SSF48008">
    <property type="entry name" value="GntR ligand-binding domain-like"/>
    <property type="match status" value="1"/>
</dbReference>
<keyword evidence="6" id="KW-1185">Reference proteome</keyword>
<dbReference type="Pfam" id="PF00392">
    <property type="entry name" value="GntR"/>
    <property type="match status" value="1"/>
</dbReference>
<dbReference type="Gene3D" id="1.10.10.10">
    <property type="entry name" value="Winged helix-like DNA-binding domain superfamily/Winged helix DNA-binding domain"/>
    <property type="match status" value="1"/>
</dbReference>
<dbReference type="PANTHER" id="PTHR43537">
    <property type="entry name" value="TRANSCRIPTIONAL REGULATOR, GNTR FAMILY"/>
    <property type="match status" value="1"/>
</dbReference>
<dbReference type="GO" id="GO:0003700">
    <property type="term" value="F:DNA-binding transcription factor activity"/>
    <property type="evidence" value="ECO:0007669"/>
    <property type="project" value="InterPro"/>
</dbReference>
<dbReference type="RefSeq" id="WP_011566044.1">
    <property type="nucleotide sequence ID" value="NC_008148.1"/>
</dbReference>
<keyword evidence="3" id="KW-0804">Transcription</keyword>
<protein>
    <submittedName>
        <fullName evidence="5">Transcriptional regulator, GntR family</fullName>
    </submittedName>
</protein>
<proteinExistence type="predicted"/>
<dbReference type="PANTHER" id="PTHR43537:SF24">
    <property type="entry name" value="GLUCONATE OPERON TRANSCRIPTIONAL REPRESSOR"/>
    <property type="match status" value="1"/>
</dbReference>
<dbReference type="InterPro" id="IPR000524">
    <property type="entry name" value="Tscrpt_reg_HTH_GntR"/>
</dbReference>
<dbReference type="InterPro" id="IPR008920">
    <property type="entry name" value="TF_FadR/GntR_C"/>
</dbReference>
<evidence type="ECO:0000259" key="4">
    <source>
        <dbReference type="PROSITE" id="PS50949"/>
    </source>
</evidence>
<organism evidence="5 6">
    <name type="scientific">Rubrobacter xylanophilus (strain DSM 9941 / JCM 11954 / NBRC 16129 / PRD-1)</name>
    <dbReference type="NCBI Taxonomy" id="266117"/>
    <lineage>
        <taxon>Bacteria</taxon>
        <taxon>Bacillati</taxon>
        <taxon>Actinomycetota</taxon>
        <taxon>Rubrobacteria</taxon>
        <taxon>Rubrobacterales</taxon>
        <taxon>Rubrobacteraceae</taxon>
        <taxon>Rubrobacter</taxon>
    </lineage>
</organism>
<keyword evidence="1" id="KW-0805">Transcription regulation</keyword>
<dbReference type="CDD" id="cd07377">
    <property type="entry name" value="WHTH_GntR"/>
    <property type="match status" value="1"/>
</dbReference>
<dbReference type="PhylomeDB" id="Q1ARD9"/>
<dbReference type="SMART" id="SM00345">
    <property type="entry name" value="HTH_GNTR"/>
    <property type="match status" value="1"/>
</dbReference>
<evidence type="ECO:0000256" key="1">
    <source>
        <dbReference type="ARBA" id="ARBA00023015"/>
    </source>
</evidence>
<dbReference type="eggNOG" id="COG1802">
    <property type="taxonomic scope" value="Bacteria"/>
</dbReference>
<evidence type="ECO:0000313" key="5">
    <source>
        <dbReference type="EMBL" id="ABG06039.1"/>
    </source>
</evidence>
<dbReference type="HOGENOM" id="CLU_017584_5_3_11"/>
<sequence length="230" mass="25714">MGTRRIPEGSRFAGYSRLLSGSGSAAERAAAVLREAILDGTLPPSSWLRETELARELGMSRTPVREALKRLAAEGLVEITARQAAVVARMTLEDILEVYAVRETLEGLAARLAARHRGPDHLRRLEGLLSRMERSEEPSGLAALNLEFHRVIREAARNRYLERFLAHVEFAVRRFGRTTFEVPGRPQEALDEHRRLVAAIAAGDAGEAERLAVGHMRRARELRIRMLLEP</sequence>
<dbReference type="STRING" id="266117.Rxyl_3132"/>
<dbReference type="PRINTS" id="PR00035">
    <property type="entry name" value="HTHGNTR"/>
</dbReference>
<gene>
    <name evidence="5" type="ordered locus">Rxyl_3132</name>
</gene>
<dbReference type="EMBL" id="CP000386">
    <property type="protein sequence ID" value="ABG06039.1"/>
    <property type="molecule type" value="Genomic_DNA"/>
</dbReference>
<keyword evidence="2" id="KW-0238">DNA-binding</keyword>
<dbReference type="PROSITE" id="PS50949">
    <property type="entry name" value="HTH_GNTR"/>
    <property type="match status" value="1"/>
</dbReference>
<accession>Q1ARD9</accession>
<dbReference type="KEGG" id="rxy:Rxyl_3132"/>
<evidence type="ECO:0000256" key="2">
    <source>
        <dbReference type="ARBA" id="ARBA00023125"/>
    </source>
</evidence>
<dbReference type="AlphaFoldDB" id="Q1ARD9"/>
<dbReference type="SMART" id="SM00895">
    <property type="entry name" value="FCD"/>
    <property type="match status" value="1"/>
</dbReference>
<dbReference type="InterPro" id="IPR011711">
    <property type="entry name" value="GntR_C"/>
</dbReference>
<dbReference type="Gene3D" id="1.20.120.530">
    <property type="entry name" value="GntR ligand-binding domain-like"/>
    <property type="match status" value="1"/>
</dbReference>
<dbReference type="Pfam" id="PF07729">
    <property type="entry name" value="FCD"/>
    <property type="match status" value="1"/>
</dbReference>
<evidence type="ECO:0000313" key="6">
    <source>
        <dbReference type="Proteomes" id="UP000006637"/>
    </source>
</evidence>
<dbReference type="GO" id="GO:0003677">
    <property type="term" value="F:DNA binding"/>
    <property type="evidence" value="ECO:0007669"/>
    <property type="project" value="UniProtKB-KW"/>
</dbReference>